<gene>
    <name evidence="4" type="ORF">SAMN05216184_10194</name>
</gene>
<feature type="region of interest" description="Disordered" evidence="2">
    <location>
        <begin position="189"/>
        <end position="235"/>
    </location>
</feature>
<dbReference type="EMBL" id="UETB01000001">
    <property type="protein sequence ID" value="SSA36435.1"/>
    <property type="molecule type" value="Genomic_DNA"/>
</dbReference>
<keyword evidence="5" id="KW-1185">Reference proteome</keyword>
<feature type="compositionally biased region" description="Pro residues" evidence="2">
    <location>
        <begin position="315"/>
        <end position="330"/>
    </location>
</feature>
<dbReference type="Pfam" id="PF00498">
    <property type="entry name" value="FHA"/>
    <property type="match status" value="1"/>
</dbReference>
<protein>
    <submittedName>
        <fullName evidence="4">FHA domain-containing protein</fullName>
    </submittedName>
</protein>
<evidence type="ECO:0000259" key="3">
    <source>
        <dbReference type="PROSITE" id="PS50006"/>
    </source>
</evidence>
<evidence type="ECO:0000256" key="1">
    <source>
        <dbReference type="ARBA" id="ARBA00022553"/>
    </source>
</evidence>
<dbReference type="OrthoDB" id="5485098at2"/>
<feature type="region of interest" description="Disordered" evidence="2">
    <location>
        <begin position="247"/>
        <end position="352"/>
    </location>
</feature>
<dbReference type="PROSITE" id="PS50006">
    <property type="entry name" value="FHA_DOMAIN"/>
    <property type="match status" value="1"/>
</dbReference>
<dbReference type="SMART" id="SM00240">
    <property type="entry name" value="FHA"/>
    <property type="match status" value="1"/>
</dbReference>
<name>A0A2Y8ZWU6_9MICO</name>
<dbReference type="InterPro" id="IPR000253">
    <property type="entry name" value="FHA_dom"/>
</dbReference>
<dbReference type="InterPro" id="IPR008984">
    <property type="entry name" value="SMAD_FHA_dom_sf"/>
</dbReference>
<dbReference type="Gene3D" id="2.60.200.20">
    <property type="match status" value="1"/>
</dbReference>
<sequence>MTAHEYQTGGWTALVTDGALALLHPGVADDVARELWQLTTTGRRLGAWVEYLASRGIATLPSFAMVEAHPDGLRVLVRGDVDVEIAGRPVSARGYATWREEVVPAATDVTLRAAADDGGWLPVTGGIVRAAAVRLAVDQQVPAAPLEEEDDDVELTVARMPALAAAVGASAASPAEAVSADVDAATPQASAASGAGADEATTDAPVEEAAAPSPPVADAAPGAAAEDGPEDSDDYDFLLWSTEQVQAREEAPAPQPDPDPEPEPASAETHPPEPAPEPADDGGPIDLEATRLPEPEEQADTGGIIDSVPGRLRPAGPPPAPAALPTPPGAPVGAPVDLPPPPDDGDHDGETVLASDLPVTDVEIAVEPVARPAPLLELVLSTGPRIEMDRPVLLGRAPEAARFAGTEVPRLVSVSNPERDISSTHAEIRPAGGHVVVTDLNSTNGTVVHRPDQPSVRLQPGTGVPVGEGAVIELGTGVTVAVERPEGAQ</sequence>
<keyword evidence="1" id="KW-0597">Phosphoprotein</keyword>
<dbReference type="Proteomes" id="UP000250222">
    <property type="component" value="Unassembled WGS sequence"/>
</dbReference>
<feature type="domain" description="FHA" evidence="3">
    <location>
        <begin position="392"/>
        <end position="449"/>
    </location>
</feature>
<proteinExistence type="predicted"/>
<dbReference type="CDD" id="cd00060">
    <property type="entry name" value="FHA"/>
    <property type="match status" value="1"/>
</dbReference>
<organism evidence="4 5">
    <name type="scientific">Georgenia satyanarayanai</name>
    <dbReference type="NCBI Taxonomy" id="860221"/>
    <lineage>
        <taxon>Bacteria</taxon>
        <taxon>Bacillati</taxon>
        <taxon>Actinomycetota</taxon>
        <taxon>Actinomycetes</taxon>
        <taxon>Micrococcales</taxon>
        <taxon>Bogoriellaceae</taxon>
        <taxon>Georgenia</taxon>
    </lineage>
</organism>
<evidence type="ECO:0000313" key="5">
    <source>
        <dbReference type="Proteomes" id="UP000250222"/>
    </source>
</evidence>
<reference evidence="4 5" key="1">
    <citation type="submission" date="2016-10" db="EMBL/GenBank/DDBJ databases">
        <authorList>
            <person name="Cai Z."/>
        </authorList>
    </citation>
    <scope>NUCLEOTIDE SEQUENCE [LARGE SCALE GENOMIC DNA]</scope>
    <source>
        <strain evidence="4 5">CGMCC 1.10826</strain>
    </source>
</reference>
<dbReference type="RefSeq" id="WP_110850637.1">
    <property type="nucleotide sequence ID" value="NZ_QKLZ01000001.1"/>
</dbReference>
<dbReference type="AlphaFoldDB" id="A0A2Y8ZWU6"/>
<accession>A0A2Y8ZWU6</accession>
<evidence type="ECO:0000313" key="4">
    <source>
        <dbReference type="EMBL" id="SSA36435.1"/>
    </source>
</evidence>
<evidence type="ECO:0000256" key="2">
    <source>
        <dbReference type="SAM" id="MobiDB-lite"/>
    </source>
</evidence>
<dbReference type="SUPFAM" id="SSF49879">
    <property type="entry name" value="SMAD/FHA domain"/>
    <property type="match status" value="1"/>
</dbReference>
<feature type="compositionally biased region" description="Low complexity" evidence="2">
    <location>
        <begin position="189"/>
        <end position="226"/>
    </location>
</feature>